<feature type="region of interest" description="Disordered" evidence="1">
    <location>
        <begin position="1"/>
        <end position="26"/>
    </location>
</feature>
<dbReference type="GO" id="GO:0006417">
    <property type="term" value="P:regulation of translation"/>
    <property type="evidence" value="ECO:0007669"/>
    <property type="project" value="TreeGrafter"/>
</dbReference>
<keyword evidence="2" id="KW-0472">Membrane</keyword>
<evidence type="ECO:0000313" key="4">
    <source>
        <dbReference type="EMBL" id="PHP29391.1"/>
    </source>
</evidence>
<evidence type="ECO:0000259" key="3">
    <source>
        <dbReference type="Pfam" id="PF10099"/>
    </source>
</evidence>
<protein>
    <recommendedName>
        <fullName evidence="3">Anti-sigma K factor RskA C-terminal domain-containing protein</fullName>
    </recommendedName>
</protein>
<feature type="region of interest" description="Disordered" evidence="1">
    <location>
        <begin position="221"/>
        <end position="245"/>
    </location>
</feature>
<dbReference type="GO" id="GO:0005886">
    <property type="term" value="C:plasma membrane"/>
    <property type="evidence" value="ECO:0007669"/>
    <property type="project" value="InterPro"/>
</dbReference>
<keyword evidence="2" id="KW-0812">Transmembrane</keyword>
<proteinExistence type="predicted"/>
<dbReference type="Pfam" id="PF10099">
    <property type="entry name" value="RskA_C"/>
    <property type="match status" value="1"/>
</dbReference>
<dbReference type="OrthoDB" id="9816387at2"/>
<keyword evidence="5" id="KW-1185">Reference proteome</keyword>
<evidence type="ECO:0000256" key="1">
    <source>
        <dbReference type="SAM" id="MobiDB-lite"/>
    </source>
</evidence>
<sequence>MAAAQPDAAQGVPDAMTGAGDHHEDDTARAAEHVLGLLEGEELAQAERRLETDADYRALHAMWAEDFAGLTDEITPVAPPARIRRAVEARLFGAERKSLLRRLGLWPALGAAALAAGTYAMVTGLDLLRPEPVGPGLRAEIAAEDRSLVVQVAYDPAEPEALRILRPSGEAMPGRSLELWLIAGEAAPVSLGLLPEDREGRVTLPEDLRPLLPQAVLAVSDEPEGGSPAAGPTGPVVAAGPVTTL</sequence>
<feature type="compositionally biased region" description="Low complexity" evidence="1">
    <location>
        <begin position="229"/>
        <end position="245"/>
    </location>
</feature>
<dbReference type="InterPro" id="IPR051474">
    <property type="entry name" value="Anti-sigma-K/W_factor"/>
</dbReference>
<gene>
    <name evidence="4" type="ORF">CJ301_02695</name>
</gene>
<comment type="caution">
    <text evidence="4">The sequence shown here is derived from an EMBL/GenBank/DDBJ whole genome shotgun (WGS) entry which is preliminary data.</text>
</comment>
<organism evidence="4 5">
    <name type="scientific">Limimaricola cinnabarinus</name>
    <dbReference type="NCBI Taxonomy" id="1125964"/>
    <lineage>
        <taxon>Bacteria</taxon>
        <taxon>Pseudomonadati</taxon>
        <taxon>Pseudomonadota</taxon>
        <taxon>Alphaproteobacteria</taxon>
        <taxon>Rhodobacterales</taxon>
        <taxon>Paracoccaceae</taxon>
        <taxon>Limimaricola</taxon>
    </lineage>
</organism>
<dbReference type="Proteomes" id="UP000221860">
    <property type="component" value="Unassembled WGS sequence"/>
</dbReference>
<name>A0A2G1MKX4_9RHOB</name>
<dbReference type="InterPro" id="IPR018764">
    <property type="entry name" value="RskA_C"/>
</dbReference>
<dbReference type="EMBL" id="NQWH01000003">
    <property type="protein sequence ID" value="PHP29391.1"/>
    <property type="molecule type" value="Genomic_DNA"/>
</dbReference>
<dbReference type="PANTHER" id="PTHR37461:SF1">
    <property type="entry name" value="ANTI-SIGMA-K FACTOR RSKA"/>
    <property type="match status" value="1"/>
</dbReference>
<dbReference type="GO" id="GO:0016989">
    <property type="term" value="F:sigma factor antagonist activity"/>
    <property type="evidence" value="ECO:0007669"/>
    <property type="project" value="TreeGrafter"/>
</dbReference>
<dbReference type="AlphaFoldDB" id="A0A2G1MKX4"/>
<dbReference type="PANTHER" id="PTHR37461">
    <property type="entry name" value="ANTI-SIGMA-K FACTOR RSKA"/>
    <property type="match status" value="1"/>
</dbReference>
<feature type="transmembrane region" description="Helical" evidence="2">
    <location>
        <begin position="103"/>
        <end position="122"/>
    </location>
</feature>
<keyword evidence="2" id="KW-1133">Transmembrane helix</keyword>
<accession>A0A2G1MKX4</accession>
<evidence type="ECO:0000313" key="5">
    <source>
        <dbReference type="Proteomes" id="UP000221860"/>
    </source>
</evidence>
<reference evidence="4 5" key="1">
    <citation type="submission" date="2017-08" db="EMBL/GenBank/DDBJ databases">
        <title>Draft Genome Sequence of Loktanella cinnabarina Strain XM1, Isolated from Coastal Surface Water.</title>
        <authorList>
            <person name="Ma R."/>
            <person name="Wang J."/>
            <person name="Wang Q."/>
            <person name="Ma Z."/>
            <person name="Li J."/>
            <person name="Chen L."/>
        </authorList>
    </citation>
    <scope>NUCLEOTIDE SEQUENCE [LARGE SCALE GENOMIC DNA]</scope>
    <source>
        <strain evidence="4 5">XM1</strain>
    </source>
</reference>
<feature type="domain" description="Anti-sigma K factor RskA C-terminal" evidence="3">
    <location>
        <begin position="111"/>
        <end position="236"/>
    </location>
</feature>
<evidence type="ECO:0000256" key="2">
    <source>
        <dbReference type="SAM" id="Phobius"/>
    </source>
</evidence>